<keyword evidence="6" id="KW-1185">Reference proteome</keyword>
<reference evidence="5 6" key="1">
    <citation type="submission" date="2014-06" db="EMBL/GenBank/DDBJ databases">
        <authorList>
            <consortium name="DOE Joint Genome Institute"/>
            <person name="Kuo A."/>
            <person name="Kohler A."/>
            <person name="Nagy L.G."/>
            <person name="Floudas D."/>
            <person name="Copeland A."/>
            <person name="Barry K.W."/>
            <person name="Cichocki N."/>
            <person name="Veneault-Fourrey C."/>
            <person name="LaButti K."/>
            <person name="Lindquist E.A."/>
            <person name="Lipzen A."/>
            <person name="Lundell T."/>
            <person name="Morin E."/>
            <person name="Murat C."/>
            <person name="Sun H."/>
            <person name="Tunlid A."/>
            <person name="Henrissat B."/>
            <person name="Grigoriev I.V."/>
            <person name="Hibbett D.S."/>
            <person name="Martin F."/>
            <person name="Nordberg H.P."/>
            <person name="Cantor M.N."/>
            <person name="Hua S.X."/>
        </authorList>
    </citation>
    <scope>NUCLEOTIDE SEQUENCE [LARGE SCALE GENOMIC DNA]</scope>
    <source>
        <strain evidence="5 6">ATCC 200175</strain>
    </source>
</reference>
<dbReference type="GO" id="GO:0043657">
    <property type="term" value="C:host cell"/>
    <property type="evidence" value="ECO:0007669"/>
    <property type="project" value="UniProtKB-SubCell"/>
</dbReference>
<accession>A0A0C9TCB4</accession>
<name>A0A0C9TCB4_PAXIN</name>
<evidence type="ECO:0000256" key="3">
    <source>
        <dbReference type="ARBA" id="ARBA00022525"/>
    </source>
</evidence>
<dbReference type="EMBL" id="KN819355">
    <property type="protein sequence ID" value="KIJ13180.1"/>
    <property type="molecule type" value="Genomic_DNA"/>
</dbReference>
<dbReference type="InterPro" id="IPR045379">
    <property type="entry name" value="Crinkler_N"/>
</dbReference>
<protein>
    <recommendedName>
        <fullName evidence="4">Crinkler effector protein N-terminal domain-containing protein</fullName>
    </recommendedName>
</protein>
<feature type="domain" description="Crinkler effector protein N-terminal" evidence="4">
    <location>
        <begin position="146"/>
        <end position="225"/>
    </location>
</feature>
<evidence type="ECO:0000256" key="2">
    <source>
        <dbReference type="ARBA" id="ARBA00004613"/>
    </source>
</evidence>
<organism evidence="5 6">
    <name type="scientific">Paxillus involutus ATCC 200175</name>
    <dbReference type="NCBI Taxonomy" id="664439"/>
    <lineage>
        <taxon>Eukaryota</taxon>
        <taxon>Fungi</taxon>
        <taxon>Dikarya</taxon>
        <taxon>Basidiomycota</taxon>
        <taxon>Agaricomycotina</taxon>
        <taxon>Agaricomycetes</taxon>
        <taxon>Agaricomycetidae</taxon>
        <taxon>Boletales</taxon>
        <taxon>Paxilineae</taxon>
        <taxon>Paxillaceae</taxon>
        <taxon>Paxillus</taxon>
    </lineage>
</organism>
<dbReference type="OrthoDB" id="2427869at2759"/>
<dbReference type="AlphaFoldDB" id="A0A0C9TCB4"/>
<dbReference type="Proteomes" id="UP000053647">
    <property type="component" value="Unassembled WGS sequence"/>
</dbReference>
<gene>
    <name evidence="5" type="ORF">PAXINDRAFT_156639</name>
</gene>
<keyword evidence="3" id="KW-0964">Secreted</keyword>
<evidence type="ECO:0000313" key="5">
    <source>
        <dbReference type="EMBL" id="KIJ13180.1"/>
    </source>
</evidence>
<sequence>MRELTVVKTKICVEATITATVSRNFPYKFTYQDLHLQEFIKHKKPLAFRNVEAHTLQLTPRNISFPDDDRELETDLQTLTERPCLRSYLLLSDLPKPVLRDGERHLIVIKVPAVRAWLFIAEFCRLVMVDLPPTKPPVIVPDMRLAGTKTVVDLKEVIKNEKPVTFRDVDARTLALYKSFHACDDNLEETLNGLTLDHEVLLRPMDPLSRVFPNLSLEHVHIVIEAPLSRGKRAREEADDDVVELPKRAKLATDPPSRLALPQNFRVRHRNSQNPFLDHRGAGGYKPFGDEPPHFPPISLQYEGFDHFLDIFRGREGVPGVGSLDALNSIFSARTDQQSFQLMPATASNRATSDGHILRPHKAAYCVTKLKNESGNVAAIPYVEMTNYFAHTMNKATGNPAYESLIRRWNFPG</sequence>
<comment type="subcellular location">
    <subcellularLocation>
        <location evidence="1">Host cell</location>
    </subcellularLocation>
    <subcellularLocation>
        <location evidence="2">Secreted</location>
    </subcellularLocation>
</comment>
<dbReference type="Pfam" id="PF20147">
    <property type="entry name" value="Crinkler"/>
    <property type="match status" value="1"/>
</dbReference>
<evidence type="ECO:0000313" key="6">
    <source>
        <dbReference type="Proteomes" id="UP000053647"/>
    </source>
</evidence>
<reference evidence="6" key="2">
    <citation type="submission" date="2015-01" db="EMBL/GenBank/DDBJ databases">
        <title>Evolutionary Origins and Diversification of the Mycorrhizal Mutualists.</title>
        <authorList>
            <consortium name="DOE Joint Genome Institute"/>
            <consortium name="Mycorrhizal Genomics Consortium"/>
            <person name="Kohler A."/>
            <person name="Kuo A."/>
            <person name="Nagy L.G."/>
            <person name="Floudas D."/>
            <person name="Copeland A."/>
            <person name="Barry K.W."/>
            <person name="Cichocki N."/>
            <person name="Veneault-Fourrey C."/>
            <person name="LaButti K."/>
            <person name="Lindquist E.A."/>
            <person name="Lipzen A."/>
            <person name="Lundell T."/>
            <person name="Morin E."/>
            <person name="Murat C."/>
            <person name="Riley R."/>
            <person name="Ohm R."/>
            <person name="Sun H."/>
            <person name="Tunlid A."/>
            <person name="Henrissat B."/>
            <person name="Grigoriev I.V."/>
            <person name="Hibbett D.S."/>
            <person name="Martin F."/>
        </authorList>
    </citation>
    <scope>NUCLEOTIDE SEQUENCE [LARGE SCALE GENOMIC DNA]</scope>
    <source>
        <strain evidence="6">ATCC 200175</strain>
    </source>
</reference>
<dbReference type="HOGENOM" id="CLU_686170_0_0_1"/>
<proteinExistence type="predicted"/>
<evidence type="ECO:0000259" key="4">
    <source>
        <dbReference type="Pfam" id="PF20147"/>
    </source>
</evidence>
<dbReference type="GO" id="GO:0005576">
    <property type="term" value="C:extracellular region"/>
    <property type="evidence" value="ECO:0007669"/>
    <property type="project" value="UniProtKB-SubCell"/>
</dbReference>
<evidence type="ECO:0000256" key="1">
    <source>
        <dbReference type="ARBA" id="ARBA00004340"/>
    </source>
</evidence>